<feature type="transmembrane region" description="Helical" evidence="1">
    <location>
        <begin position="190"/>
        <end position="209"/>
    </location>
</feature>
<evidence type="ECO:0000313" key="3">
    <source>
        <dbReference type="EMBL" id="QLG74027.1"/>
    </source>
</evidence>
<dbReference type="PANTHER" id="PTHR38409">
    <property type="entry name" value="MDM10-COMPLEMENTING PROTEIN 1"/>
    <property type="match status" value="1"/>
</dbReference>
<dbReference type="RefSeq" id="XP_037145752.1">
    <property type="nucleotide sequence ID" value="XM_037289857.1"/>
</dbReference>
<dbReference type="OrthoDB" id="10259513at2759"/>
<gene>
    <name evidence="3" type="ORF">HG535_0F05390</name>
</gene>
<evidence type="ECO:0000313" key="4">
    <source>
        <dbReference type="Proteomes" id="UP000509704"/>
    </source>
</evidence>
<sequence length="315" mass="36573">MAKVEKHQDIFKMSLQELPPEPVEIDDPPEDPYRPKKFLGLPIYAISHRSVIMGLRTIQKYSTIPMVAYFPLHAINTLVIPSISTDSAPDDVLMMIRELLPSFTTKLLVGSSIVHLTCGLILRVWKLWSTSASSFKRRRRRRRSHRKKEVSIHLEDTRERTSQRVIGLTGGLSGYFVGFNKSFNIPPQVLTGYILVPFLAYHLAIMKVIPNSSRIFVDIDFNFVKWIFKHEDWRIRIFGGFIPFSMLIWSGTYHIIAGTCQYLRIKDISKRRKWSNFITFLVGSGIFGIYRLSKIPNSILGSDRYEKIFRRLYML</sequence>
<feature type="transmembrane region" description="Helical" evidence="1">
    <location>
        <begin position="277"/>
        <end position="293"/>
    </location>
</feature>
<dbReference type="PANTHER" id="PTHR38409:SF1">
    <property type="entry name" value="MITOCHONDRIAL ADAPTER PROTEIN MCP1"/>
    <property type="match status" value="1"/>
</dbReference>
<dbReference type="AlphaFoldDB" id="A0A7H9B635"/>
<reference evidence="3 4" key="1">
    <citation type="submission" date="2020-07" db="EMBL/GenBank/DDBJ databases">
        <title>The yeast mating-type switching endonuclease HO is a domesticated member of an unorthodox homing genetic element family.</title>
        <authorList>
            <person name="Coughlan A.Y."/>
            <person name="Lombardi L."/>
            <person name="Braun-Galleani S."/>
            <person name="Martos A.R."/>
            <person name="Galeote V."/>
            <person name="Bigey F."/>
            <person name="Dequin S."/>
            <person name="Byrne K.P."/>
            <person name="Wolfe K.H."/>
        </authorList>
    </citation>
    <scope>NUCLEOTIDE SEQUENCE [LARGE SCALE GENOMIC DNA]</scope>
    <source>
        <strain evidence="3 4">NRRL Y-6702</strain>
    </source>
</reference>
<evidence type="ECO:0000259" key="2">
    <source>
        <dbReference type="Pfam" id="PF07950"/>
    </source>
</evidence>
<feature type="transmembrane region" description="Helical" evidence="1">
    <location>
        <begin position="235"/>
        <end position="256"/>
    </location>
</feature>
<keyword evidence="1" id="KW-0472">Membrane</keyword>
<accession>A0A7H9B635</accession>
<name>A0A7H9B635_ZYGMR</name>
<dbReference type="Pfam" id="PF07950">
    <property type="entry name" value="MCP1_TM"/>
    <property type="match status" value="2"/>
</dbReference>
<dbReference type="EMBL" id="CP058609">
    <property type="protein sequence ID" value="QLG74027.1"/>
    <property type="molecule type" value="Genomic_DNA"/>
</dbReference>
<dbReference type="InterPro" id="IPR012472">
    <property type="entry name" value="MCP1_TM"/>
</dbReference>
<dbReference type="Proteomes" id="UP000509704">
    <property type="component" value="Chromosome 6"/>
</dbReference>
<feature type="transmembrane region" description="Helical" evidence="1">
    <location>
        <begin position="63"/>
        <end position="83"/>
    </location>
</feature>
<dbReference type="GO" id="GO:0007005">
    <property type="term" value="P:mitochondrion organization"/>
    <property type="evidence" value="ECO:0007669"/>
    <property type="project" value="TreeGrafter"/>
</dbReference>
<dbReference type="InterPro" id="IPR039960">
    <property type="entry name" value="MCP1"/>
</dbReference>
<dbReference type="GO" id="GO:0055088">
    <property type="term" value="P:lipid homeostasis"/>
    <property type="evidence" value="ECO:0007669"/>
    <property type="project" value="InterPro"/>
</dbReference>
<keyword evidence="1" id="KW-1133">Transmembrane helix</keyword>
<keyword evidence="4" id="KW-1185">Reference proteome</keyword>
<feature type="domain" description="Mitochondrial adapter protein MCP1 transmembrane" evidence="2">
    <location>
        <begin position="197"/>
        <end position="278"/>
    </location>
</feature>
<feature type="domain" description="Mitochondrial adapter protein MCP1 transmembrane" evidence="2">
    <location>
        <begin position="69"/>
        <end position="173"/>
    </location>
</feature>
<evidence type="ECO:0000256" key="1">
    <source>
        <dbReference type="SAM" id="Phobius"/>
    </source>
</evidence>
<proteinExistence type="predicted"/>
<dbReference type="GO" id="GO:0005741">
    <property type="term" value="C:mitochondrial outer membrane"/>
    <property type="evidence" value="ECO:0007669"/>
    <property type="project" value="TreeGrafter"/>
</dbReference>
<dbReference type="GeneID" id="59237785"/>
<keyword evidence="1" id="KW-0812">Transmembrane</keyword>
<organism evidence="3 4">
    <name type="scientific">Zygotorulaspora mrakii</name>
    <name type="common">Zygosaccharomyces mrakii</name>
    <dbReference type="NCBI Taxonomy" id="42260"/>
    <lineage>
        <taxon>Eukaryota</taxon>
        <taxon>Fungi</taxon>
        <taxon>Dikarya</taxon>
        <taxon>Ascomycota</taxon>
        <taxon>Saccharomycotina</taxon>
        <taxon>Saccharomycetes</taxon>
        <taxon>Saccharomycetales</taxon>
        <taxon>Saccharomycetaceae</taxon>
        <taxon>Zygotorulaspora</taxon>
    </lineage>
</organism>
<dbReference type="KEGG" id="zmk:HG535_0F05390"/>
<feature type="transmembrane region" description="Helical" evidence="1">
    <location>
        <begin position="103"/>
        <end position="128"/>
    </location>
</feature>
<protein>
    <recommendedName>
        <fullName evidence="2">Mitochondrial adapter protein MCP1 transmembrane domain-containing protein</fullName>
    </recommendedName>
</protein>